<dbReference type="InterPro" id="IPR050259">
    <property type="entry name" value="SDR"/>
</dbReference>
<dbReference type="SUPFAM" id="SSF51735">
    <property type="entry name" value="NAD(P)-binding Rossmann-fold domains"/>
    <property type="match status" value="1"/>
</dbReference>
<accession>A0ABQ4D2N7</accession>
<keyword evidence="3" id="KW-1185">Reference proteome</keyword>
<dbReference type="PRINTS" id="PR00081">
    <property type="entry name" value="GDHRDH"/>
</dbReference>
<protein>
    <submittedName>
        <fullName evidence="2">Short-chain dehydrogenase</fullName>
    </submittedName>
</protein>
<dbReference type="Proteomes" id="UP000604117">
    <property type="component" value="Unassembled WGS sequence"/>
</dbReference>
<dbReference type="PANTHER" id="PTHR42879:SF6">
    <property type="entry name" value="NADPH-DEPENDENT REDUCTASE BACG"/>
    <property type="match status" value="1"/>
</dbReference>
<gene>
    <name evidence="2" type="ORF">Asi02nite_72990</name>
</gene>
<comment type="caution">
    <text evidence="2">The sequence shown here is derived from an EMBL/GenBank/DDBJ whole genome shotgun (WGS) entry which is preliminary data.</text>
</comment>
<organism evidence="2 3">
    <name type="scientific">Asanoa siamensis</name>
    <dbReference type="NCBI Taxonomy" id="926357"/>
    <lineage>
        <taxon>Bacteria</taxon>
        <taxon>Bacillati</taxon>
        <taxon>Actinomycetota</taxon>
        <taxon>Actinomycetes</taxon>
        <taxon>Micromonosporales</taxon>
        <taxon>Micromonosporaceae</taxon>
        <taxon>Asanoa</taxon>
    </lineage>
</organism>
<comment type="similarity">
    <text evidence="1">Belongs to the short-chain dehydrogenases/reductases (SDR) family.</text>
</comment>
<proteinExistence type="inferred from homology"/>
<reference evidence="2 3" key="1">
    <citation type="submission" date="2021-01" db="EMBL/GenBank/DDBJ databases">
        <title>Whole genome shotgun sequence of Asanoa siamensis NBRC 107932.</title>
        <authorList>
            <person name="Komaki H."/>
            <person name="Tamura T."/>
        </authorList>
    </citation>
    <scope>NUCLEOTIDE SEQUENCE [LARGE SCALE GENOMIC DNA]</scope>
    <source>
        <strain evidence="2 3">NBRC 107932</strain>
    </source>
</reference>
<evidence type="ECO:0000256" key="1">
    <source>
        <dbReference type="ARBA" id="ARBA00006484"/>
    </source>
</evidence>
<dbReference type="InterPro" id="IPR036291">
    <property type="entry name" value="NAD(P)-bd_dom_sf"/>
</dbReference>
<dbReference type="InterPro" id="IPR002347">
    <property type="entry name" value="SDR_fam"/>
</dbReference>
<dbReference type="RefSeq" id="WP_203718635.1">
    <property type="nucleotide sequence ID" value="NZ_BONE01000103.1"/>
</dbReference>
<sequence length="267" mass="28000">MDLQLAGKKAIVTGGSRGIGNAIAWALAREGCDLGLVARHHDEVGGAARELHDAIGNRVVPLVADATDRDAVDQMVTAAIDLLGCVDILVNCAARPAGAGTSPPPLDEITDERFHEEMNTKVMGYLRCARAVAPHMRRAGWGRIISISGLAARRTGDTIASMRNVAVVAMTRNLAEELGPSGINVTAVHPSSPFTQRSPALVRGLAQREGITEDEATTRMLADNALHKVIHADDIAAVVTFLASPLSIAMNGDTIPTGGGVGQSIYY</sequence>
<dbReference type="EMBL" id="BONE01000103">
    <property type="protein sequence ID" value="GIF77781.1"/>
    <property type="molecule type" value="Genomic_DNA"/>
</dbReference>
<dbReference type="PANTHER" id="PTHR42879">
    <property type="entry name" value="3-OXOACYL-(ACYL-CARRIER-PROTEIN) REDUCTASE"/>
    <property type="match status" value="1"/>
</dbReference>
<dbReference type="Gene3D" id="3.40.50.720">
    <property type="entry name" value="NAD(P)-binding Rossmann-like Domain"/>
    <property type="match status" value="1"/>
</dbReference>
<evidence type="ECO:0000313" key="2">
    <source>
        <dbReference type="EMBL" id="GIF77781.1"/>
    </source>
</evidence>
<dbReference type="Pfam" id="PF13561">
    <property type="entry name" value="adh_short_C2"/>
    <property type="match status" value="1"/>
</dbReference>
<name>A0ABQ4D2N7_9ACTN</name>
<evidence type="ECO:0000313" key="3">
    <source>
        <dbReference type="Proteomes" id="UP000604117"/>
    </source>
</evidence>